<evidence type="ECO:0000256" key="4">
    <source>
        <dbReference type="PROSITE-ProRule" id="PRU00182"/>
    </source>
</evidence>
<evidence type="ECO:0000256" key="2">
    <source>
        <dbReference type="ARBA" id="ARBA00031870"/>
    </source>
</evidence>
<dbReference type="OrthoDB" id="9807829at2"/>
<reference evidence="6 7" key="1">
    <citation type="submission" date="2019-01" db="EMBL/GenBank/DDBJ databases">
        <authorList>
            <consortium name="Pathogen Informatics"/>
        </authorList>
    </citation>
    <scope>NUCLEOTIDE SEQUENCE [LARGE SCALE GENOMIC DNA]</scope>
    <source>
        <strain evidence="6 7">NCTC10181</strain>
    </source>
</reference>
<feature type="domain" description="Pseudouridine synthase RsuA/RluA-like" evidence="5">
    <location>
        <begin position="92"/>
        <end position="232"/>
    </location>
</feature>
<keyword evidence="4" id="KW-0694">RNA-binding</keyword>
<dbReference type="Proteomes" id="UP000290985">
    <property type="component" value="Chromosome"/>
</dbReference>
<accession>A0A449B1W7</accession>
<dbReference type="CDD" id="cd00165">
    <property type="entry name" value="S4"/>
    <property type="match status" value="1"/>
</dbReference>
<dbReference type="InterPro" id="IPR050188">
    <property type="entry name" value="RluA_PseudoU_synthase"/>
</dbReference>
<dbReference type="InterPro" id="IPR006145">
    <property type="entry name" value="PsdUridine_synth_RsuA/RluA"/>
</dbReference>
<dbReference type="KEGG" id="mcit:NCTC10181_00415"/>
<evidence type="ECO:0000256" key="1">
    <source>
        <dbReference type="ARBA" id="ARBA00000073"/>
    </source>
</evidence>
<dbReference type="SUPFAM" id="SSF55120">
    <property type="entry name" value="Pseudouridine synthase"/>
    <property type="match status" value="1"/>
</dbReference>
<dbReference type="GO" id="GO:0006396">
    <property type="term" value="P:RNA processing"/>
    <property type="evidence" value="ECO:0007669"/>
    <property type="project" value="UniProtKB-ARBA"/>
</dbReference>
<dbReference type="GO" id="GO:0140098">
    <property type="term" value="F:catalytic activity, acting on RNA"/>
    <property type="evidence" value="ECO:0007669"/>
    <property type="project" value="UniProtKB-ARBA"/>
</dbReference>
<dbReference type="CDD" id="cd02869">
    <property type="entry name" value="PseudoU_synth_RluA_like"/>
    <property type="match status" value="1"/>
</dbReference>
<gene>
    <name evidence="6" type="primary">rluC</name>
    <name evidence="6" type="ORF">NCTC10181_00415</name>
</gene>
<evidence type="ECO:0000256" key="3">
    <source>
        <dbReference type="ARBA" id="ARBA00033164"/>
    </source>
</evidence>
<dbReference type="RefSeq" id="WP_129725377.1">
    <property type="nucleotide sequence ID" value="NZ_LR215036.1"/>
</dbReference>
<evidence type="ECO:0000313" key="7">
    <source>
        <dbReference type="Proteomes" id="UP000290985"/>
    </source>
</evidence>
<dbReference type="GO" id="GO:0003723">
    <property type="term" value="F:RNA binding"/>
    <property type="evidence" value="ECO:0007669"/>
    <property type="project" value="UniProtKB-KW"/>
</dbReference>
<dbReference type="EMBL" id="LR215036">
    <property type="protein sequence ID" value="VEU74561.1"/>
    <property type="molecule type" value="Genomic_DNA"/>
</dbReference>
<dbReference type="AlphaFoldDB" id="A0A449B1W7"/>
<organism evidence="6 7">
    <name type="scientific">Mycoplasmopsis citelli</name>
    <dbReference type="NCBI Taxonomy" id="171281"/>
    <lineage>
        <taxon>Bacteria</taxon>
        <taxon>Bacillati</taxon>
        <taxon>Mycoplasmatota</taxon>
        <taxon>Mycoplasmoidales</taxon>
        <taxon>Metamycoplasmataceae</taxon>
        <taxon>Mycoplasmopsis</taxon>
    </lineage>
</organism>
<dbReference type="GO" id="GO:0001522">
    <property type="term" value="P:pseudouridine synthesis"/>
    <property type="evidence" value="ECO:0007669"/>
    <property type="project" value="InterPro"/>
</dbReference>
<keyword evidence="6" id="KW-0413">Isomerase</keyword>
<sequence length="283" mass="33182">MFKIVATKNDASRSIFKLLQKYLSNLPLSKIEKIFRKKDLKVNGNRKIDKNYKVNEGDIIVVYGIYDSQKNEQNFNKYTLKNELNIIYEDENILIINKDSGISVHGEENALDNQVLAYLNFKKIDSFTPSHIGRLDKETSGIMVYGKNFLTVKMLNEARSKFIKKYQFLSDFIPKNQEIKLYFYKDLKTQKMKVSPKLVPESKEGITLFYNEANKKIAQILTGRKHQIRLTLKYLNAPIYGDRKYGGKKASRLMLHSWYLKFNGLNGQLSYLNNKEFWCPIKW</sequence>
<keyword evidence="7" id="KW-1185">Reference proteome</keyword>
<dbReference type="PANTHER" id="PTHR21600">
    <property type="entry name" value="MITOCHONDRIAL RNA PSEUDOURIDINE SYNTHASE"/>
    <property type="match status" value="1"/>
</dbReference>
<dbReference type="GO" id="GO:0009982">
    <property type="term" value="F:pseudouridine synthase activity"/>
    <property type="evidence" value="ECO:0007669"/>
    <property type="project" value="InterPro"/>
</dbReference>
<protein>
    <recommendedName>
        <fullName evidence="2">RNA pseudouridylate synthase</fullName>
    </recommendedName>
    <alternativeName>
        <fullName evidence="3">RNA-uridine isomerase</fullName>
    </alternativeName>
</protein>
<proteinExistence type="predicted"/>
<dbReference type="Gene3D" id="3.30.2350.10">
    <property type="entry name" value="Pseudouridine synthase"/>
    <property type="match status" value="1"/>
</dbReference>
<name>A0A449B1W7_9BACT</name>
<dbReference type="Pfam" id="PF00849">
    <property type="entry name" value="PseudoU_synth_2"/>
    <property type="match status" value="1"/>
</dbReference>
<evidence type="ECO:0000259" key="5">
    <source>
        <dbReference type="Pfam" id="PF00849"/>
    </source>
</evidence>
<comment type="catalytic activity">
    <reaction evidence="1">
        <text>a uridine in RNA = a pseudouridine in RNA</text>
        <dbReference type="Rhea" id="RHEA:48348"/>
        <dbReference type="Rhea" id="RHEA-COMP:12068"/>
        <dbReference type="Rhea" id="RHEA-COMP:12069"/>
        <dbReference type="ChEBI" id="CHEBI:65314"/>
        <dbReference type="ChEBI" id="CHEBI:65315"/>
    </reaction>
</comment>
<dbReference type="InterPro" id="IPR020103">
    <property type="entry name" value="PsdUridine_synth_cat_dom_sf"/>
</dbReference>
<dbReference type="PROSITE" id="PS50889">
    <property type="entry name" value="S4"/>
    <property type="match status" value="1"/>
</dbReference>
<evidence type="ECO:0000313" key="6">
    <source>
        <dbReference type="EMBL" id="VEU74561.1"/>
    </source>
</evidence>